<proteinExistence type="predicted"/>
<sequence>MVVFAKGTFRLASANFRRVFSSFDLIESEIRHLLSFYIE</sequence>
<keyword evidence="2" id="KW-1185">Reference proteome</keyword>
<protein>
    <submittedName>
        <fullName evidence="1">Uncharacterized protein</fullName>
    </submittedName>
</protein>
<evidence type="ECO:0000313" key="1">
    <source>
        <dbReference type="EMBL" id="MBE0368014.1"/>
    </source>
</evidence>
<name>A0ABR9ECE2_9GAMM</name>
<reference evidence="1 2" key="1">
    <citation type="submission" date="2015-03" db="EMBL/GenBank/DDBJ databases">
        <title>Genome sequence of Pseudoalteromonas aurantia.</title>
        <authorList>
            <person name="Xie B.-B."/>
            <person name="Rong J.-C."/>
            <person name="Qin Q.-L."/>
            <person name="Zhang Y.-Z."/>
        </authorList>
    </citation>
    <scope>NUCLEOTIDE SEQUENCE [LARGE SCALE GENOMIC DNA]</scope>
    <source>
        <strain evidence="1 2">208</strain>
    </source>
</reference>
<dbReference type="EMBL" id="AQGV01000012">
    <property type="protein sequence ID" value="MBE0368014.1"/>
    <property type="molecule type" value="Genomic_DNA"/>
</dbReference>
<comment type="caution">
    <text evidence="1">The sequence shown here is derived from an EMBL/GenBank/DDBJ whole genome shotgun (WGS) entry which is preliminary data.</text>
</comment>
<gene>
    <name evidence="1" type="ORF">PAUR_a1517</name>
</gene>
<organism evidence="1 2">
    <name type="scientific">Pseudoalteromonas aurantia 208</name>
    <dbReference type="NCBI Taxonomy" id="1314867"/>
    <lineage>
        <taxon>Bacteria</taxon>
        <taxon>Pseudomonadati</taxon>
        <taxon>Pseudomonadota</taxon>
        <taxon>Gammaproteobacteria</taxon>
        <taxon>Alteromonadales</taxon>
        <taxon>Pseudoalteromonadaceae</taxon>
        <taxon>Pseudoalteromonas</taxon>
    </lineage>
</organism>
<dbReference type="Proteomes" id="UP000615755">
    <property type="component" value="Unassembled WGS sequence"/>
</dbReference>
<accession>A0ABR9ECE2</accession>
<evidence type="ECO:0000313" key="2">
    <source>
        <dbReference type="Proteomes" id="UP000615755"/>
    </source>
</evidence>